<dbReference type="PANTHER" id="PTHR42986:SF1">
    <property type="entry name" value="BENZALDEHYDE DEHYDROGENASE YFMT"/>
    <property type="match status" value="1"/>
</dbReference>
<evidence type="ECO:0000259" key="4">
    <source>
        <dbReference type="Pfam" id="PF00171"/>
    </source>
</evidence>
<dbReference type="GO" id="GO:0043824">
    <property type="term" value="F:succinylglutamate-semialdehyde dehydrogenase activity"/>
    <property type="evidence" value="ECO:0007669"/>
    <property type="project" value="UniProtKB-EC"/>
</dbReference>
<evidence type="ECO:0000313" key="5">
    <source>
        <dbReference type="EMBL" id="CAB3800501.1"/>
    </source>
</evidence>
<proteinExistence type="inferred from homology"/>
<dbReference type="Pfam" id="PF00171">
    <property type="entry name" value="Aldedh"/>
    <property type="match status" value="1"/>
</dbReference>
<dbReference type="Gene3D" id="3.40.309.10">
    <property type="entry name" value="Aldehyde Dehydrogenase, Chain A, domain 2"/>
    <property type="match status" value="1"/>
</dbReference>
<dbReference type="EMBL" id="CADIKK010000028">
    <property type="protein sequence ID" value="CAB3800501.1"/>
    <property type="molecule type" value="Genomic_DNA"/>
</dbReference>
<reference evidence="5 6" key="1">
    <citation type="submission" date="2020-04" db="EMBL/GenBank/DDBJ databases">
        <authorList>
            <person name="De Canck E."/>
        </authorList>
    </citation>
    <scope>NUCLEOTIDE SEQUENCE [LARGE SCALE GENOMIC DNA]</scope>
    <source>
        <strain evidence="5 6">LMG 28614</strain>
    </source>
</reference>
<comment type="similarity">
    <text evidence="1">Belongs to the aldehyde dehydrogenase family.</text>
</comment>
<organism evidence="5 6">
    <name type="scientific">Paraburkholderia ultramafica</name>
    <dbReference type="NCBI Taxonomy" id="1544867"/>
    <lineage>
        <taxon>Bacteria</taxon>
        <taxon>Pseudomonadati</taxon>
        <taxon>Pseudomonadota</taxon>
        <taxon>Betaproteobacteria</taxon>
        <taxon>Burkholderiales</taxon>
        <taxon>Burkholderiaceae</taxon>
        <taxon>Paraburkholderia</taxon>
    </lineage>
</organism>
<dbReference type="SUPFAM" id="SSF53720">
    <property type="entry name" value="ALDH-like"/>
    <property type="match status" value="1"/>
</dbReference>
<dbReference type="InterPro" id="IPR016161">
    <property type="entry name" value="Ald_DH/histidinol_DH"/>
</dbReference>
<sequence>MLAQVGEDAVLPAGVLHVVPDGPATGNALVLQPKVGMISFRGSTVVGPSMGQICEQMLKKVSLELGCNNAIVVLDDGYVDAARGVPLCIKDKFVCRQAGTSCVARWPMSMH</sequence>
<dbReference type="InterPro" id="IPR015590">
    <property type="entry name" value="Aldehyde_DH_dom"/>
</dbReference>
<evidence type="ECO:0000313" key="6">
    <source>
        <dbReference type="Proteomes" id="UP000494365"/>
    </source>
</evidence>
<dbReference type="AlphaFoldDB" id="A0A6S7CXT3"/>
<dbReference type="InterPro" id="IPR016162">
    <property type="entry name" value="Ald_DH_N"/>
</dbReference>
<evidence type="ECO:0000256" key="1">
    <source>
        <dbReference type="ARBA" id="ARBA00009986"/>
    </source>
</evidence>
<accession>A0A6S7CXT3</accession>
<dbReference type="PANTHER" id="PTHR42986">
    <property type="entry name" value="BENZALDEHYDE DEHYDROGENASE YFMT"/>
    <property type="match status" value="1"/>
</dbReference>
<protein>
    <submittedName>
        <fullName evidence="5">N-succinylglutamate 5-semialdehyde dehydrogenase</fullName>
        <ecNumber evidence="5">1.2.1.71</ecNumber>
    </submittedName>
</protein>
<keyword evidence="2 5" id="KW-0560">Oxidoreductase</keyword>
<keyword evidence="6" id="KW-1185">Reference proteome</keyword>
<name>A0A6S7CXT3_9BURK</name>
<evidence type="ECO:0000256" key="2">
    <source>
        <dbReference type="ARBA" id="ARBA00023002"/>
    </source>
</evidence>
<evidence type="ECO:0000256" key="3">
    <source>
        <dbReference type="ARBA" id="ARBA00023027"/>
    </source>
</evidence>
<keyword evidence="3" id="KW-0520">NAD</keyword>
<gene>
    <name evidence="5" type="primary">astD_3</name>
    <name evidence="5" type="ORF">LMG28614_05194</name>
</gene>
<dbReference type="InterPro" id="IPR016163">
    <property type="entry name" value="Ald_DH_C"/>
</dbReference>
<dbReference type="EC" id="1.2.1.71" evidence="5"/>
<feature type="domain" description="Aldehyde dehydrogenase" evidence="4">
    <location>
        <begin position="1"/>
        <end position="104"/>
    </location>
</feature>
<dbReference type="Proteomes" id="UP000494365">
    <property type="component" value="Unassembled WGS sequence"/>
</dbReference>
<dbReference type="Gene3D" id="3.40.605.10">
    <property type="entry name" value="Aldehyde Dehydrogenase, Chain A, domain 1"/>
    <property type="match status" value="1"/>
</dbReference>